<feature type="chain" id="PRO_5043915765" description="Apolipoprotein M" evidence="1">
    <location>
        <begin position="21"/>
        <end position="228"/>
    </location>
</feature>
<dbReference type="Proteomes" id="UP001501940">
    <property type="component" value="Chromosome 15"/>
</dbReference>
<dbReference type="OMA" id="WVLVEAF"/>
<organism evidence="2 3">
    <name type="scientific">Amphiprion ocellaris</name>
    <name type="common">Clown anemonefish</name>
    <dbReference type="NCBI Taxonomy" id="80972"/>
    <lineage>
        <taxon>Eukaryota</taxon>
        <taxon>Metazoa</taxon>
        <taxon>Chordata</taxon>
        <taxon>Craniata</taxon>
        <taxon>Vertebrata</taxon>
        <taxon>Euteleostomi</taxon>
        <taxon>Actinopterygii</taxon>
        <taxon>Neopterygii</taxon>
        <taxon>Teleostei</taxon>
        <taxon>Neoteleostei</taxon>
        <taxon>Acanthomorphata</taxon>
        <taxon>Ovalentaria</taxon>
        <taxon>Pomacentridae</taxon>
        <taxon>Amphiprion</taxon>
    </lineage>
</organism>
<reference evidence="2 3" key="1">
    <citation type="submission" date="2022-01" db="EMBL/GenBank/DDBJ databases">
        <title>A chromosome-scale genome assembly of the false clownfish, Amphiprion ocellaris.</title>
        <authorList>
            <person name="Ryu T."/>
        </authorList>
    </citation>
    <scope>NUCLEOTIDE SEQUENCE [LARGE SCALE GENOMIC DNA]</scope>
</reference>
<reference evidence="2" key="3">
    <citation type="submission" date="2025-09" db="UniProtKB">
        <authorList>
            <consortium name="Ensembl"/>
        </authorList>
    </citation>
    <scope>IDENTIFICATION</scope>
</reference>
<dbReference type="InterPro" id="IPR012674">
    <property type="entry name" value="Calycin"/>
</dbReference>
<reference evidence="2" key="2">
    <citation type="submission" date="2025-08" db="UniProtKB">
        <authorList>
            <consortium name="Ensembl"/>
        </authorList>
    </citation>
    <scope>IDENTIFICATION</scope>
</reference>
<dbReference type="STRING" id="80972.ENSAOCP00000003909"/>
<sequence length="228" mass="25949">TMQVLFRAALLLLLLSTSAAEHCDMPEKLLPPVCLSAQIMESRWVLVEAFSDYPQGIDLVRYANSSVVEVETRSNNKTFLLVERNVFLSTCSQYNDHKWMQSNLSFWLVVFTVFCLDLFLPGTKEYDGVVSVYDDQGRADFYQSCPDCLLGIYSGIFEGTLGRMLLFYRKEGKHQDADNLKAAAVVHKKMAECLKFDVSTWFTYDGAADKNPENCKCYEHSILQKIIS</sequence>
<feature type="signal peptide" evidence="1">
    <location>
        <begin position="1"/>
        <end position="20"/>
    </location>
</feature>
<protein>
    <recommendedName>
        <fullName evidence="4">Apolipoprotein M</fullName>
    </recommendedName>
</protein>
<evidence type="ECO:0000256" key="1">
    <source>
        <dbReference type="SAM" id="SignalP"/>
    </source>
</evidence>
<dbReference type="Gene3D" id="2.40.128.20">
    <property type="match status" value="1"/>
</dbReference>
<accession>A0A3Q1ASZ1</accession>
<evidence type="ECO:0000313" key="3">
    <source>
        <dbReference type="Proteomes" id="UP001501940"/>
    </source>
</evidence>
<keyword evidence="3" id="KW-1185">Reference proteome</keyword>
<dbReference type="AlphaFoldDB" id="A0A3Q1ASZ1"/>
<evidence type="ECO:0000313" key="2">
    <source>
        <dbReference type="Ensembl" id="ENSAOCP00000003909.2"/>
    </source>
</evidence>
<dbReference type="Ensembl" id="ENSAOCT00000008979.2">
    <property type="protein sequence ID" value="ENSAOCP00000003909.2"/>
    <property type="gene ID" value="ENSAOCG00000007259.2"/>
</dbReference>
<dbReference type="GeneTree" id="ENSGT00940000168606"/>
<proteinExistence type="predicted"/>
<name>A0A3Q1ASZ1_AMPOC</name>
<keyword evidence="1" id="KW-0732">Signal</keyword>
<evidence type="ECO:0008006" key="4">
    <source>
        <dbReference type="Google" id="ProtNLM"/>
    </source>
</evidence>